<dbReference type="Proteomes" id="UP001469365">
    <property type="component" value="Unassembled WGS sequence"/>
</dbReference>
<sequence length="316" mass="34554">MGNEIPAKGPFVQFDFEVSFTHGGRLEGQRFRLKEDGWEAGESQLAELLVRELQLQSVREVRIFNTETLRENDAEVEDAERRSSGMPASIIDLSHTIAHGMETYPGFPAPQVSDYLSHEASKGRYAPGVTFNIGRIEMVANSGTSIDSPAHRYAGGADVAGLPLEVTADLDGVVVRLAGFTGRAVLRQHLEGYRVSNRAVLIETGRGRSWGLHGYFEEHPYLTKDAAAYLRDEGALLVAIDSHNIDDTSDPDRPVHTILLDAGIPIVENLTGTEQLPDEGFRFTAAPMKIQGMSAFPIRAWARITDGAASASRQHS</sequence>
<dbReference type="InterPro" id="IPR007325">
    <property type="entry name" value="KFase/CYL"/>
</dbReference>
<evidence type="ECO:0000313" key="1">
    <source>
        <dbReference type="EMBL" id="MEK8131905.1"/>
    </source>
</evidence>
<dbReference type="GO" id="GO:0016787">
    <property type="term" value="F:hydrolase activity"/>
    <property type="evidence" value="ECO:0007669"/>
    <property type="project" value="UniProtKB-KW"/>
</dbReference>
<gene>
    <name evidence="1" type="ORF">WMW72_28750</name>
</gene>
<name>A0ABU9DSR5_9BACL</name>
<dbReference type="PANTHER" id="PTHR31118">
    <property type="entry name" value="CYCLASE-LIKE PROTEIN 2"/>
    <property type="match status" value="1"/>
</dbReference>
<organism evidence="1 2">
    <name type="scientific">Paenibacillus filicis</name>
    <dbReference type="NCBI Taxonomy" id="669464"/>
    <lineage>
        <taxon>Bacteria</taxon>
        <taxon>Bacillati</taxon>
        <taxon>Bacillota</taxon>
        <taxon>Bacilli</taxon>
        <taxon>Bacillales</taxon>
        <taxon>Paenibacillaceae</taxon>
        <taxon>Paenibacillus</taxon>
    </lineage>
</organism>
<keyword evidence="2" id="KW-1185">Reference proteome</keyword>
<accession>A0ABU9DSR5</accession>
<dbReference type="RefSeq" id="WP_341419031.1">
    <property type="nucleotide sequence ID" value="NZ_JBBPCC010000024.1"/>
</dbReference>
<dbReference type="SUPFAM" id="SSF102198">
    <property type="entry name" value="Putative cyclase"/>
    <property type="match status" value="1"/>
</dbReference>
<dbReference type="Gene3D" id="3.50.30.50">
    <property type="entry name" value="Putative cyclase"/>
    <property type="match status" value="1"/>
</dbReference>
<comment type="caution">
    <text evidence="1">The sequence shown here is derived from an EMBL/GenBank/DDBJ whole genome shotgun (WGS) entry which is preliminary data.</text>
</comment>
<proteinExistence type="predicted"/>
<dbReference type="EC" id="3.5.-.-" evidence="1"/>
<dbReference type="Pfam" id="PF04199">
    <property type="entry name" value="Cyclase"/>
    <property type="match status" value="1"/>
</dbReference>
<dbReference type="PANTHER" id="PTHR31118:SF12">
    <property type="entry name" value="CYCLASE-LIKE PROTEIN 2"/>
    <property type="match status" value="1"/>
</dbReference>
<keyword evidence="1" id="KW-0378">Hydrolase</keyword>
<dbReference type="InterPro" id="IPR037175">
    <property type="entry name" value="KFase_sf"/>
</dbReference>
<evidence type="ECO:0000313" key="2">
    <source>
        <dbReference type="Proteomes" id="UP001469365"/>
    </source>
</evidence>
<reference evidence="1 2" key="1">
    <citation type="submission" date="2024-04" db="EMBL/GenBank/DDBJ databases">
        <title>draft genome sequnece of Paenibacillus filicis.</title>
        <authorList>
            <person name="Kim D.-U."/>
        </authorList>
    </citation>
    <scope>NUCLEOTIDE SEQUENCE [LARGE SCALE GENOMIC DNA]</scope>
    <source>
        <strain evidence="1 2">KACC14197</strain>
    </source>
</reference>
<protein>
    <submittedName>
        <fullName evidence="1">Cyclase family protein</fullName>
        <ecNumber evidence="1">3.5.-.-</ecNumber>
    </submittedName>
</protein>
<dbReference type="EMBL" id="JBBPCC010000024">
    <property type="protein sequence ID" value="MEK8131905.1"/>
    <property type="molecule type" value="Genomic_DNA"/>
</dbReference>